<evidence type="ECO:0000256" key="3">
    <source>
        <dbReference type="HAMAP-Rule" id="MF_00128"/>
    </source>
</evidence>
<dbReference type="InterPro" id="IPR029039">
    <property type="entry name" value="Flavoprotein-like_sf"/>
</dbReference>
<dbReference type="NCBIfam" id="TIGR00333">
    <property type="entry name" value="nrdI"/>
    <property type="match status" value="1"/>
</dbReference>
<comment type="similarity">
    <text evidence="2 3">Belongs to the NrdI family.</text>
</comment>
<comment type="function">
    <text evidence="1 3">Probably involved in ribonucleotide reductase function.</text>
</comment>
<proteinExistence type="inferred from homology"/>
<keyword evidence="5" id="KW-1185">Reference proteome</keyword>
<dbReference type="EMBL" id="CP007806">
    <property type="protein sequence ID" value="AIG26752.1"/>
    <property type="molecule type" value="Genomic_DNA"/>
</dbReference>
<dbReference type="PANTHER" id="PTHR37297:SF1">
    <property type="entry name" value="PROTEIN NRDI"/>
    <property type="match status" value="1"/>
</dbReference>
<dbReference type="HAMAP" id="MF_00128">
    <property type="entry name" value="NrdI"/>
    <property type="match status" value="1"/>
</dbReference>
<gene>
    <name evidence="3" type="primary">nrdI</name>
    <name evidence="4" type="ORF">BRLA_c024320</name>
</gene>
<reference evidence="4 5" key="1">
    <citation type="journal article" date="2011" name="J. Bacteriol.">
        <title>Genome sequence of Brevibacillus laterosporus LMG 15441, a pathogen of invertebrates.</title>
        <authorList>
            <person name="Djukic M."/>
            <person name="Poehlein A."/>
            <person name="Thurmer A."/>
            <person name="Daniel R."/>
        </authorList>
    </citation>
    <scope>NUCLEOTIDE SEQUENCE [LARGE SCALE GENOMIC DNA]</scope>
    <source>
        <strain evidence="4 5">LMG 15441</strain>
    </source>
</reference>
<dbReference type="Pfam" id="PF07972">
    <property type="entry name" value="Flavodoxin_NdrI"/>
    <property type="match status" value="1"/>
</dbReference>
<dbReference type="Gene3D" id="3.40.50.360">
    <property type="match status" value="1"/>
</dbReference>
<sequence>MLIVYDSKTGNVKRFVQKLDFRCIQISDDIVINEPFILITYTTGFGQVPETTRQFLTQHSQWMKGVATSGNMNWGTRYGLAADQIAEQYNVPLVMKFELSGTKRDVETFKQEVFHFVHATTTMDHVEQRNYGEERREISVS</sequence>
<accession>A0A075R2K0</accession>
<evidence type="ECO:0000256" key="2">
    <source>
        <dbReference type="ARBA" id="ARBA00009942"/>
    </source>
</evidence>
<dbReference type="HOGENOM" id="CLU_114845_3_0_9"/>
<dbReference type="KEGG" id="blr:BRLA_c024320"/>
<dbReference type="eggNOG" id="COG1780">
    <property type="taxonomic scope" value="Bacteria"/>
</dbReference>
<dbReference type="PANTHER" id="PTHR37297">
    <property type="entry name" value="PROTEIN NRDI"/>
    <property type="match status" value="1"/>
</dbReference>
<dbReference type="InterPro" id="IPR004465">
    <property type="entry name" value="RNR_NrdI"/>
</dbReference>
<dbReference type="PIRSF" id="PIRSF005087">
    <property type="entry name" value="NrdI"/>
    <property type="match status" value="1"/>
</dbReference>
<dbReference type="SUPFAM" id="SSF52218">
    <property type="entry name" value="Flavoproteins"/>
    <property type="match status" value="1"/>
</dbReference>
<dbReference type="Proteomes" id="UP000005850">
    <property type="component" value="Chromosome"/>
</dbReference>
<name>A0A075R2K0_BRELA</name>
<evidence type="ECO:0000256" key="1">
    <source>
        <dbReference type="ARBA" id="ARBA00003999"/>
    </source>
</evidence>
<dbReference type="InterPro" id="IPR020852">
    <property type="entry name" value="RNR_Ib_NrdI_bac"/>
</dbReference>
<organism evidence="4 5">
    <name type="scientific">Brevibacillus laterosporus LMG 15441</name>
    <dbReference type="NCBI Taxonomy" id="1042163"/>
    <lineage>
        <taxon>Bacteria</taxon>
        <taxon>Bacillati</taxon>
        <taxon>Bacillota</taxon>
        <taxon>Bacilli</taxon>
        <taxon>Bacillales</taxon>
        <taxon>Paenibacillaceae</taxon>
        <taxon>Brevibacillus</taxon>
    </lineage>
</organism>
<dbReference type="STRING" id="1042163.BRLA_c024320"/>
<evidence type="ECO:0000313" key="5">
    <source>
        <dbReference type="Proteomes" id="UP000005850"/>
    </source>
</evidence>
<dbReference type="AlphaFoldDB" id="A0A075R2K0"/>
<protein>
    <recommendedName>
        <fullName evidence="3">Protein NrdI</fullName>
    </recommendedName>
</protein>
<dbReference type="RefSeq" id="WP_003337683.1">
    <property type="nucleotide sequence ID" value="NZ_CP007806.1"/>
</dbReference>
<evidence type="ECO:0000313" key="4">
    <source>
        <dbReference type="EMBL" id="AIG26752.1"/>
    </source>
</evidence>
<dbReference type="GO" id="GO:0010181">
    <property type="term" value="F:FMN binding"/>
    <property type="evidence" value="ECO:0007669"/>
    <property type="project" value="InterPro"/>
</dbReference>